<evidence type="ECO:0000256" key="4">
    <source>
        <dbReference type="ARBA" id="ARBA00022691"/>
    </source>
</evidence>
<comment type="similarity">
    <text evidence="9">Belongs to the class I-like SAM-binding methyltransferase superfamily. Trm1 family.</text>
</comment>
<keyword evidence="3 9" id="KW-0808">Transferase</keyword>
<evidence type="ECO:0000313" key="10">
    <source>
        <dbReference type="EMBL" id="PVU88447.1"/>
    </source>
</evidence>
<keyword evidence="11" id="KW-1185">Reference proteome</keyword>
<dbReference type="InterPro" id="IPR042296">
    <property type="entry name" value="tRNA_met_Trm1_C"/>
</dbReference>
<dbReference type="STRING" id="133385.A0A2T9Y810"/>
<dbReference type="PANTHER" id="PTHR10631:SF3">
    <property type="entry name" value="TRNA (GUANINE(26)-N(2))-DIMETHYLTRANSFERASE"/>
    <property type="match status" value="1"/>
</dbReference>
<comment type="caution">
    <text evidence="10">The sequence shown here is derived from an EMBL/GenBank/DDBJ whole genome shotgun (WGS) entry which is preliminary data.</text>
</comment>
<keyword evidence="4 9" id="KW-0949">S-adenosyl-L-methionine</keyword>
<accession>A0A2T9Y810</accession>
<dbReference type="GO" id="GO:0160104">
    <property type="term" value="F:tRNA (guanine(26)-N2)-dimethyltransferase activity"/>
    <property type="evidence" value="ECO:0007669"/>
    <property type="project" value="UniProtKB-UniRule"/>
</dbReference>
<dbReference type="PANTHER" id="PTHR10631">
    <property type="entry name" value="N 2 ,N 2 -DIMETHYLGUANOSINE TRNA METHYLTRANSFERASE"/>
    <property type="match status" value="1"/>
</dbReference>
<name>A0A2T9Y810_9FUNG</name>
<comment type="catalytic activity">
    <reaction evidence="8 9">
        <text>guanosine(26) in tRNA + 2 S-adenosyl-L-methionine = N(2)-dimethylguanosine(26) in tRNA + 2 S-adenosyl-L-homocysteine + 2 H(+)</text>
        <dbReference type="Rhea" id="RHEA:43140"/>
        <dbReference type="Rhea" id="RHEA-COMP:10359"/>
        <dbReference type="Rhea" id="RHEA-COMP:10360"/>
        <dbReference type="ChEBI" id="CHEBI:15378"/>
        <dbReference type="ChEBI" id="CHEBI:57856"/>
        <dbReference type="ChEBI" id="CHEBI:59789"/>
        <dbReference type="ChEBI" id="CHEBI:74269"/>
        <dbReference type="ChEBI" id="CHEBI:74513"/>
        <dbReference type="EC" id="2.1.1.216"/>
    </reaction>
</comment>
<proteinExistence type="inferred from homology"/>
<keyword evidence="1 9" id="KW-0820">tRNA-binding</keyword>
<dbReference type="GO" id="GO:0005634">
    <property type="term" value="C:nucleus"/>
    <property type="evidence" value="ECO:0007669"/>
    <property type="project" value="TreeGrafter"/>
</dbReference>
<dbReference type="SUPFAM" id="SSF53335">
    <property type="entry name" value="S-adenosyl-L-methionine-dependent methyltransferases"/>
    <property type="match status" value="1"/>
</dbReference>
<keyword evidence="2 9" id="KW-0489">Methyltransferase</keyword>
<dbReference type="GO" id="GO:0000049">
    <property type="term" value="F:tRNA binding"/>
    <property type="evidence" value="ECO:0007669"/>
    <property type="project" value="UniProtKB-UniRule"/>
</dbReference>
<dbReference type="PROSITE" id="PS51626">
    <property type="entry name" value="SAM_MT_TRM1"/>
    <property type="match status" value="1"/>
</dbReference>
<dbReference type="EMBL" id="MBFR01000385">
    <property type="protein sequence ID" value="PVU88447.1"/>
    <property type="molecule type" value="Genomic_DNA"/>
</dbReference>
<dbReference type="EC" id="2.1.1.216" evidence="7 9"/>
<dbReference type="Pfam" id="PF02005">
    <property type="entry name" value="TRM"/>
    <property type="match status" value="1"/>
</dbReference>
<dbReference type="OrthoDB" id="6349953at2759"/>
<gene>
    <name evidence="10" type="ORF">BB561_005856</name>
</gene>
<evidence type="ECO:0000256" key="8">
    <source>
        <dbReference type="ARBA" id="ARBA00051897"/>
    </source>
</evidence>
<dbReference type="Gene3D" id="3.30.56.70">
    <property type="entry name" value="N2,N2-dimethylguanosine tRNA methyltransferase, C-terminal domain"/>
    <property type="match status" value="1"/>
</dbReference>
<dbReference type="GO" id="GO:0002940">
    <property type="term" value="P:tRNA N2-guanine methylation"/>
    <property type="evidence" value="ECO:0007669"/>
    <property type="project" value="TreeGrafter"/>
</dbReference>
<evidence type="ECO:0000256" key="1">
    <source>
        <dbReference type="ARBA" id="ARBA00022555"/>
    </source>
</evidence>
<organism evidence="10 11">
    <name type="scientific">Smittium simulii</name>
    <dbReference type="NCBI Taxonomy" id="133385"/>
    <lineage>
        <taxon>Eukaryota</taxon>
        <taxon>Fungi</taxon>
        <taxon>Fungi incertae sedis</taxon>
        <taxon>Zoopagomycota</taxon>
        <taxon>Kickxellomycotina</taxon>
        <taxon>Harpellomycetes</taxon>
        <taxon>Harpellales</taxon>
        <taxon>Legeriomycetaceae</taxon>
        <taxon>Smittium</taxon>
    </lineage>
</organism>
<evidence type="ECO:0000256" key="9">
    <source>
        <dbReference type="PROSITE-ProRule" id="PRU00958"/>
    </source>
</evidence>
<evidence type="ECO:0000256" key="3">
    <source>
        <dbReference type="ARBA" id="ARBA00022679"/>
    </source>
</evidence>
<dbReference type="InterPro" id="IPR029063">
    <property type="entry name" value="SAM-dependent_MTases_sf"/>
</dbReference>
<dbReference type="InterPro" id="IPR002905">
    <property type="entry name" value="Trm1"/>
</dbReference>
<evidence type="ECO:0000256" key="6">
    <source>
        <dbReference type="ARBA" id="ARBA00022884"/>
    </source>
</evidence>
<dbReference type="FunFam" id="3.30.56.70:FF:000001">
    <property type="entry name" value="tRNA (guanine(26)-N(2))-dimethyltransferase"/>
    <property type="match status" value="1"/>
</dbReference>
<reference evidence="10 11" key="1">
    <citation type="journal article" date="2018" name="MBio">
        <title>Comparative Genomics Reveals the Core Gene Toolbox for the Fungus-Insect Symbiosis.</title>
        <authorList>
            <person name="Wang Y."/>
            <person name="Stata M."/>
            <person name="Wang W."/>
            <person name="Stajich J.E."/>
            <person name="White M.M."/>
            <person name="Moncalvo J.M."/>
        </authorList>
    </citation>
    <scope>NUCLEOTIDE SEQUENCE [LARGE SCALE GENOMIC DNA]</scope>
    <source>
        <strain evidence="10 11">SWE-8-4</strain>
    </source>
</reference>
<dbReference type="Gene3D" id="3.40.50.150">
    <property type="entry name" value="Vaccinia Virus protein VP39"/>
    <property type="match status" value="1"/>
</dbReference>
<dbReference type="AlphaFoldDB" id="A0A2T9Y810"/>
<dbReference type="Proteomes" id="UP000245383">
    <property type="component" value="Unassembled WGS sequence"/>
</dbReference>
<evidence type="ECO:0000256" key="5">
    <source>
        <dbReference type="ARBA" id="ARBA00022694"/>
    </source>
</evidence>
<dbReference type="NCBIfam" id="TIGR00308">
    <property type="entry name" value="TRM1"/>
    <property type="match status" value="1"/>
</dbReference>
<dbReference type="FunFam" id="3.40.50.150:FF:000051">
    <property type="entry name" value="tRNA (guanine(26)-N(2))-dimethyltransferase"/>
    <property type="match status" value="1"/>
</dbReference>
<protein>
    <recommendedName>
        <fullName evidence="7 9">tRNA (guanine(26)-N(2))-dimethyltransferase</fullName>
        <ecNumber evidence="7 9">2.1.1.216</ecNumber>
    </recommendedName>
</protein>
<sequence length="581" mass="64530">MTSSLGYVEPLLFLKRTQFIITSKMETSAVEFEGKTYNKITEGQATVLIPSENEVFYNPIQQFNRDMSIAAIRTWQKINADELQNNEKLKRKALKGFESSSSKGIKILEALAASGLRSLRYVKEIDNIDYILANDLSEEAVESISRNSKYNGIPEGKLRANQGDALDVLYSNRKPENQFDIIDIDPYGSAAPFIDASVQAVKSGGLLCVTCTDMAVLASNNHPETCFAKYGGVSVRSEFCHELALRLLLNAIQTSATRYQRHIVPMMSCSIDFYIRVFVRVYDSPVGAKDSIVNTGIVLNCNGCSSFKYQALGTKTCNKNNFKYHSATGPNLNSVCEICSSKLTVAGPCWISSIHNTSFAKQMYELVSESENKFFTKKRMMGMIKVIEEELEIPFHYTLSALCSAVKSGCPPIIKICSAILNAGYKVSSAHSCQCSIKTDAPTNIIWDIIRAHVNSVGKSKKIEENSISCKILSVESSTAVDFTIRKEANPESRKCKLVRYQVNPEKFWGPKSRHKTVKRKANMADLDRPQLFEKVRASPISRKEAVHQLEVFLSSSAAQTVPSGITTQLTKISKAFTESN</sequence>
<keyword evidence="5 9" id="KW-0819">tRNA processing</keyword>
<keyword evidence="6 9" id="KW-0694">RNA-binding</keyword>
<evidence type="ECO:0000313" key="11">
    <source>
        <dbReference type="Proteomes" id="UP000245383"/>
    </source>
</evidence>
<evidence type="ECO:0000256" key="7">
    <source>
        <dbReference type="ARBA" id="ARBA00039099"/>
    </source>
</evidence>
<evidence type="ECO:0000256" key="2">
    <source>
        <dbReference type="ARBA" id="ARBA00022603"/>
    </source>
</evidence>